<sequence length="69" mass="7446">MTDRYPRHVRLALRAADIVAPELAKIPRLLTALPETTGNSTPGRPDSPLTCIPATEWHSGRTDVVVVGS</sequence>
<evidence type="ECO:0000313" key="3">
    <source>
        <dbReference type="Proteomes" id="UP001597045"/>
    </source>
</evidence>
<reference evidence="3" key="1">
    <citation type="journal article" date="2019" name="Int. J. Syst. Evol. Microbiol.">
        <title>The Global Catalogue of Microorganisms (GCM) 10K type strain sequencing project: providing services to taxonomists for standard genome sequencing and annotation.</title>
        <authorList>
            <consortium name="The Broad Institute Genomics Platform"/>
            <consortium name="The Broad Institute Genome Sequencing Center for Infectious Disease"/>
            <person name="Wu L."/>
            <person name="Ma J."/>
        </authorList>
    </citation>
    <scope>NUCLEOTIDE SEQUENCE [LARGE SCALE GENOMIC DNA]</scope>
    <source>
        <strain evidence="3">JCM 31486</strain>
    </source>
</reference>
<dbReference type="EMBL" id="JBHTIS010000850">
    <property type="protein sequence ID" value="MFD1046924.1"/>
    <property type="molecule type" value="Genomic_DNA"/>
</dbReference>
<proteinExistence type="predicted"/>
<keyword evidence="3" id="KW-1185">Reference proteome</keyword>
<accession>A0ABW3MB59</accession>
<name>A0ABW3MB59_9PSEU</name>
<organism evidence="2 3">
    <name type="scientific">Kibdelosporangium lantanae</name>
    <dbReference type="NCBI Taxonomy" id="1497396"/>
    <lineage>
        <taxon>Bacteria</taxon>
        <taxon>Bacillati</taxon>
        <taxon>Actinomycetota</taxon>
        <taxon>Actinomycetes</taxon>
        <taxon>Pseudonocardiales</taxon>
        <taxon>Pseudonocardiaceae</taxon>
        <taxon>Kibdelosporangium</taxon>
    </lineage>
</organism>
<protein>
    <submittedName>
        <fullName evidence="2">Uncharacterized protein</fullName>
    </submittedName>
</protein>
<feature type="non-terminal residue" evidence="2">
    <location>
        <position position="69"/>
    </location>
</feature>
<gene>
    <name evidence="2" type="ORF">ACFQ1S_15925</name>
</gene>
<evidence type="ECO:0000313" key="2">
    <source>
        <dbReference type="EMBL" id="MFD1046924.1"/>
    </source>
</evidence>
<dbReference type="Proteomes" id="UP001597045">
    <property type="component" value="Unassembled WGS sequence"/>
</dbReference>
<feature type="region of interest" description="Disordered" evidence="1">
    <location>
        <begin position="34"/>
        <end position="54"/>
    </location>
</feature>
<comment type="caution">
    <text evidence="2">The sequence shown here is derived from an EMBL/GenBank/DDBJ whole genome shotgun (WGS) entry which is preliminary data.</text>
</comment>
<evidence type="ECO:0000256" key="1">
    <source>
        <dbReference type="SAM" id="MobiDB-lite"/>
    </source>
</evidence>